<name>A0A7J9ABV3_9ROSI</name>
<feature type="non-terminal residue" evidence="1">
    <location>
        <position position="37"/>
    </location>
</feature>
<protein>
    <submittedName>
        <fullName evidence="1">Uncharacterized protein</fullName>
    </submittedName>
</protein>
<sequence length="37" mass="4012">MSRNTVPTGCKSNLKKRFSSVVGAMDCHLNVLLVAFS</sequence>
<dbReference type="EMBL" id="JABEZV010000009">
    <property type="protein sequence ID" value="MBA0721536.1"/>
    <property type="molecule type" value="Genomic_DNA"/>
</dbReference>
<dbReference type="AlphaFoldDB" id="A0A7J9ABV3"/>
<organism evidence="1 2">
    <name type="scientific">Gossypium laxum</name>
    <dbReference type="NCBI Taxonomy" id="34288"/>
    <lineage>
        <taxon>Eukaryota</taxon>
        <taxon>Viridiplantae</taxon>
        <taxon>Streptophyta</taxon>
        <taxon>Embryophyta</taxon>
        <taxon>Tracheophyta</taxon>
        <taxon>Spermatophyta</taxon>
        <taxon>Magnoliopsida</taxon>
        <taxon>eudicotyledons</taxon>
        <taxon>Gunneridae</taxon>
        <taxon>Pentapetalae</taxon>
        <taxon>rosids</taxon>
        <taxon>malvids</taxon>
        <taxon>Malvales</taxon>
        <taxon>Malvaceae</taxon>
        <taxon>Malvoideae</taxon>
        <taxon>Gossypium</taxon>
    </lineage>
</organism>
<evidence type="ECO:0000313" key="1">
    <source>
        <dbReference type="EMBL" id="MBA0721536.1"/>
    </source>
</evidence>
<accession>A0A7J9ABV3</accession>
<comment type="caution">
    <text evidence="1">The sequence shown here is derived from an EMBL/GenBank/DDBJ whole genome shotgun (WGS) entry which is preliminary data.</text>
</comment>
<keyword evidence="2" id="KW-1185">Reference proteome</keyword>
<proteinExistence type="predicted"/>
<evidence type="ECO:0000313" key="2">
    <source>
        <dbReference type="Proteomes" id="UP000593574"/>
    </source>
</evidence>
<gene>
    <name evidence="1" type="ORF">Golax_009069</name>
</gene>
<dbReference type="Proteomes" id="UP000593574">
    <property type="component" value="Unassembled WGS sequence"/>
</dbReference>
<reference evidence="1 2" key="1">
    <citation type="journal article" date="2019" name="Genome Biol. Evol.">
        <title>Insights into the evolution of the New World diploid cottons (Gossypium, subgenus Houzingenia) based on genome sequencing.</title>
        <authorList>
            <person name="Grover C.E."/>
            <person name="Arick M.A. 2nd"/>
            <person name="Thrash A."/>
            <person name="Conover J.L."/>
            <person name="Sanders W.S."/>
            <person name="Peterson D.G."/>
            <person name="Frelichowski J.E."/>
            <person name="Scheffler J.A."/>
            <person name="Scheffler B.E."/>
            <person name="Wendel J.F."/>
        </authorList>
    </citation>
    <scope>NUCLEOTIDE SEQUENCE [LARGE SCALE GENOMIC DNA]</scope>
    <source>
        <strain evidence="1">4</strain>
        <tissue evidence="1">Leaf</tissue>
    </source>
</reference>